<name>A0A4S4G3X2_9ACTN</name>
<dbReference type="EMBL" id="SSTJ01000010">
    <property type="protein sequence ID" value="THG36876.1"/>
    <property type="molecule type" value="Genomic_DNA"/>
</dbReference>
<dbReference type="AlphaFoldDB" id="A0A4S4G3X2"/>
<evidence type="ECO:0000259" key="2">
    <source>
        <dbReference type="PROSITE" id="PS50943"/>
    </source>
</evidence>
<gene>
    <name evidence="3" type="ORF">E5986_08215</name>
</gene>
<dbReference type="PROSITE" id="PS50943">
    <property type="entry name" value="HTH_CROC1"/>
    <property type="match status" value="1"/>
</dbReference>
<dbReference type="SMART" id="SM00530">
    <property type="entry name" value="HTH_XRE"/>
    <property type="match status" value="1"/>
</dbReference>
<protein>
    <submittedName>
        <fullName evidence="3">Helix-turn-helix transcriptional regulator</fullName>
    </submittedName>
</protein>
<accession>A0A4S4G3X2</accession>
<dbReference type="PANTHER" id="PTHR46558">
    <property type="entry name" value="TRACRIPTIONAL REGULATORY PROTEIN-RELATED-RELATED"/>
    <property type="match status" value="1"/>
</dbReference>
<reference evidence="3 4" key="1">
    <citation type="submission" date="2019-04" db="EMBL/GenBank/DDBJ databases">
        <title>Microbes associate with the intestines of laboratory mice.</title>
        <authorList>
            <person name="Navarre W."/>
            <person name="Wong E."/>
            <person name="Huang K.C."/>
            <person name="Tropini C."/>
            <person name="Ng K."/>
            <person name="Yu B."/>
        </authorList>
    </citation>
    <scope>NUCLEOTIDE SEQUENCE [LARGE SCALE GENOMIC DNA]</scope>
    <source>
        <strain evidence="3 4">NM80_B27</strain>
    </source>
</reference>
<comment type="caution">
    <text evidence="3">The sequence shown here is derived from an EMBL/GenBank/DDBJ whole genome shotgun (WGS) entry which is preliminary data.</text>
</comment>
<sequence length="72" mass="7644">MMDASRVGATIRAERARRGLTQAELAEATGIAQTTLAGYERGKSGMSFENALTLAEFFDMGLDEFSGRAPAA</sequence>
<proteinExistence type="predicted"/>
<keyword evidence="1" id="KW-0238">DNA-binding</keyword>
<dbReference type="Proteomes" id="UP000308978">
    <property type="component" value="Unassembled WGS sequence"/>
</dbReference>
<feature type="domain" description="HTH cro/C1-type" evidence="2">
    <location>
        <begin position="11"/>
        <end position="65"/>
    </location>
</feature>
<dbReference type="GO" id="GO:0003677">
    <property type="term" value="F:DNA binding"/>
    <property type="evidence" value="ECO:0007669"/>
    <property type="project" value="UniProtKB-KW"/>
</dbReference>
<evidence type="ECO:0000256" key="1">
    <source>
        <dbReference type="ARBA" id="ARBA00023125"/>
    </source>
</evidence>
<dbReference type="SUPFAM" id="SSF47413">
    <property type="entry name" value="lambda repressor-like DNA-binding domains"/>
    <property type="match status" value="1"/>
</dbReference>
<dbReference type="Pfam" id="PF01381">
    <property type="entry name" value="HTH_3"/>
    <property type="match status" value="1"/>
</dbReference>
<dbReference type="PANTHER" id="PTHR46558:SF11">
    <property type="entry name" value="HTH-TYPE TRANSCRIPTIONAL REGULATOR XRE"/>
    <property type="match status" value="1"/>
</dbReference>
<dbReference type="Gene3D" id="1.10.260.40">
    <property type="entry name" value="lambda repressor-like DNA-binding domains"/>
    <property type="match status" value="1"/>
</dbReference>
<dbReference type="InterPro" id="IPR001387">
    <property type="entry name" value="Cro/C1-type_HTH"/>
</dbReference>
<evidence type="ECO:0000313" key="3">
    <source>
        <dbReference type="EMBL" id="THG36876.1"/>
    </source>
</evidence>
<evidence type="ECO:0000313" key="4">
    <source>
        <dbReference type="Proteomes" id="UP000308978"/>
    </source>
</evidence>
<dbReference type="InterPro" id="IPR010982">
    <property type="entry name" value="Lambda_DNA-bd_dom_sf"/>
</dbReference>
<organism evidence="3 4">
    <name type="scientific">Adlercreutzia caecimuris</name>
    <dbReference type="NCBI Taxonomy" id="671266"/>
    <lineage>
        <taxon>Bacteria</taxon>
        <taxon>Bacillati</taxon>
        <taxon>Actinomycetota</taxon>
        <taxon>Coriobacteriia</taxon>
        <taxon>Eggerthellales</taxon>
        <taxon>Eggerthellaceae</taxon>
        <taxon>Adlercreutzia</taxon>
    </lineage>
</organism>
<dbReference type="CDD" id="cd00093">
    <property type="entry name" value="HTH_XRE"/>
    <property type="match status" value="1"/>
</dbReference>
<dbReference type="RefSeq" id="WP_136434979.1">
    <property type="nucleotide sequence ID" value="NZ_SSTJ01000010.1"/>
</dbReference>